<protein>
    <submittedName>
        <fullName evidence="2">Uncharacterized protein</fullName>
    </submittedName>
</protein>
<evidence type="ECO:0000313" key="2">
    <source>
        <dbReference type="EMBL" id="GAI23800.1"/>
    </source>
</evidence>
<name>X1NAD2_9ZZZZ</name>
<sequence>MAIATLERPGGSTRTLTPSKIYTREETELLLKDDAKLLRAELRLERKKLKDEKERAVFDSAVEIILAIIRQPATGLVLGVVVCELLERAGIFSAWLASIVEGVLLVGGTVTALGNAVPAFSGLKGLLR</sequence>
<accession>X1NAD2</accession>
<organism evidence="2">
    <name type="scientific">marine sediment metagenome</name>
    <dbReference type="NCBI Taxonomy" id="412755"/>
    <lineage>
        <taxon>unclassified sequences</taxon>
        <taxon>metagenomes</taxon>
        <taxon>ecological metagenomes</taxon>
    </lineage>
</organism>
<dbReference type="AlphaFoldDB" id="X1NAD2"/>
<proteinExistence type="predicted"/>
<comment type="caution">
    <text evidence="2">The sequence shown here is derived from an EMBL/GenBank/DDBJ whole genome shotgun (WGS) entry which is preliminary data.</text>
</comment>
<dbReference type="EMBL" id="BARV01021447">
    <property type="protein sequence ID" value="GAI23800.1"/>
    <property type="molecule type" value="Genomic_DNA"/>
</dbReference>
<evidence type="ECO:0000256" key="1">
    <source>
        <dbReference type="SAM" id="Coils"/>
    </source>
</evidence>
<feature type="coiled-coil region" evidence="1">
    <location>
        <begin position="32"/>
        <end position="59"/>
    </location>
</feature>
<reference evidence="2" key="1">
    <citation type="journal article" date="2014" name="Front. Microbiol.">
        <title>High frequency of phylogenetically diverse reductive dehalogenase-homologous genes in deep subseafloor sedimentary metagenomes.</title>
        <authorList>
            <person name="Kawai M."/>
            <person name="Futagami T."/>
            <person name="Toyoda A."/>
            <person name="Takaki Y."/>
            <person name="Nishi S."/>
            <person name="Hori S."/>
            <person name="Arai W."/>
            <person name="Tsubouchi T."/>
            <person name="Morono Y."/>
            <person name="Uchiyama I."/>
            <person name="Ito T."/>
            <person name="Fujiyama A."/>
            <person name="Inagaki F."/>
            <person name="Takami H."/>
        </authorList>
    </citation>
    <scope>NUCLEOTIDE SEQUENCE</scope>
    <source>
        <strain evidence="2">Expedition CK06-06</strain>
    </source>
</reference>
<keyword evidence="1" id="KW-0175">Coiled coil</keyword>
<gene>
    <name evidence="2" type="ORF">S06H3_35540</name>
</gene>